<evidence type="ECO:0000313" key="3">
    <source>
        <dbReference type="Proteomes" id="UP001054252"/>
    </source>
</evidence>
<sequence length="410" mass="46778">MEILSRLLNKAAQEGRLPFHPKCSKVGLTHLCFADDLWIFTDGSPRAISVVDSILKEFYSITGLKVNYQKSEIYYCGVQDSIIKNLAATYGFKLGTLPVRYFGVPLITGRLTDAALKPLILKITDRINSWTSRHLSFAGRLQLITSVFRGRATDARGAMVSWEIVCKPKVEGVLGIKPLQAWNKACDTSWLWRKILSLRPAARYLIKHMIGNGENTFLWFDFWHPTGPLLEVYGQKIVQDTAIPLQAKLSQVVQGNFWKWPPARSPELLQIQIALCGNLYPNEAGEDSVIWLASPSRSFKIGYTWNHLREKQAKMPWFRLVWFANSIPKHSFMSWLAILHRLSTRARQKSWSPHIDATCVLCGAENETRDHLFFSCSYSRTVWDVISSMLEIPSTFSWQSALSWLCHKAK</sequence>
<dbReference type="Pfam" id="PF13966">
    <property type="entry name" value="zf-RVT"/>
    <property type="match status" value="1"/>
</dbReference>
<dbReference type="Proteomes" id="UP001054252">
    <property type="component" value="Unassembled WGS sequence"/>
</dbReference>
<dbReference type="PANTHER" id="PTHR33116">
    <property type="entry name" value="REVERSE TRANSCRIPTASE ZINC-BINDING DOMAIN-CONTAINING PROTEIN-RELATED-RELATED"/>
    <property type="match status" value="1"/>
</dbReference>
<evidence type="ECO:0000313" key="2">
    <source>
        <dbReference type="EMBL" id="GKU97302.1"/>
    </source>
</evidence>
<name>A0AAV5IE28_9ROSI</name>
<gene>
    <name evidence="2" type="ORF">SLEP1_g10467</name>
</gene>
<evidence type="ECO:0000259" key="1">
    <source>
        <dbReference type="Pfam" id="PF13966"/>
    </source>
</evidence>
<feature type="domain" description="Reverse transcriptase zinc-binding" evidence="1">
    <location>
        <begin position="299"/>
        <end position="383"/>
    </location>
</feature>
<protein>
    <recommendedName>
        <fullName evidence="1">Reverse transcriptase zinc-binding domain-containing protein</fullName>
    </recommendedName>
</protein>
<proteinExistence type="predicted"/>
<dbReference type="PANTHER" id="PTHR33116:SF78">
    <property type="entry name" value="OS12G0587133 PROTEIN"/>
    <property type="match status" value="1"/>
</dbReference>
<keyword evidence="3" id="KW-1185">Reference proteome</keyword>
<reference evidence="2 3" key="1">
    <citation type="journal article" date="2021" name="Commun. Biol.">
        <title>The genome of Shorea leprosula (Dipterocarpaceae) highlights the ecological relevance of drought in aseasonal tropical rainforests.</title>
        <authorList>
            <person name="Ng K.K.S."/>
            <person name="Kobayashi M.J."/>
            <person name="Fawcett J.A."/>
            <person name="Hatakeyama M."/>
            <person name="Paape T."/>
            <person name="Ng C.H."/>
            <person name="Ang C.C."/>
            <person name="Tnah L.H."/>
            <person name="Lee C.T."/>
            <person name="Nishiyama T."/>
            <person name="Sese J."/>
            <person name="O'Brien M.J."/>
            <person name="Copetti D."/>
            <person name="Mohd Noor M.I."/>
            <person name="Ong R.C."/>
            <person name="Putra M."/>
            <person name="Sireger I.Z."/>
            <person name="Indrioko S."/>
            <person name="Kosugi Y."/>
            <person name="Izuno A."/>
            <person name="Isagi Y."/>
            <person name="Lee S.L."/>
            <person name="Shimizu K.K."/>
        </authorList>
    </citation>
    <scope>NUCLEOTIDE SEQUENCE [LARGE SCALE GENOMIC DNA]</scope>
    <source>
        <strain evidence="2">214</strain>
    </source>
</reference>
<dbReference type="EMBL" id="BPVZ01000011">
    <property type="protein sequence ID" value="GKU97302.1"/>
    <property type="molecule type" value="Genomic_DNA"/>
</dbReference>
<dbReference type="InterPro" id="IPR026960">
    <property type="entry name" value="RVT-Znf"/>
</dbReference>
<organism evidence="2 3">
    <name type="scientific">Rubroshorea leprosula</name>
    <dbReference type="NCBI Taxonomy" id="152421"/>
    <lineage>
        <taxon>Eukaryota</taxon>
        <taxon>Viridiplantae</taxon>
        <taxon>Streptophyta</taxon>
        <taxon>Embryophyta</taxon>
        <taxon>Tracheophyta</taxon>
        <taxon>Spermatophyta</taxon>
        <taxon>Magnoliopsida</taxon>
        <taxon>eudicotyledons</taxon>
        <taxon>Gunneridae</taxon>
        <taxon>Pentapetalae</taxon>
        <taxon>rosids</taxon>
        <taxon>malvids</taxon>
        <taxon>Malvales</taxon>
        <taxon>Dipterocarpaceae</taxon>
        <taxon>Rubroshorea</taxon>
    </lineage>
</organism>
<accession>A0AAV5IE28</accession>
<dbReference type="AlphaFoldDB" id="A0AAV5IE28"/>
<comment type="caution">
    <text evidence="2">The sequence shown here is derived from an EMBL/GenBank/DDBJ whole genome shotgun (WGS) entry which is preliminary data.</text>
</comment>